<dbReference type="PANTHER" id="PTHR31840:SF1">
    <property type="entry name" value="COILED-COIL DOMAIN-CONTAINING PROTEIN 97"/>
    <property type="match status" value="1"/>
</dbReference>
<keyword evidence="4" id="KW-1185">Reference proteome</keyword>
<dbReference type="Proteomes" id="UP000613740">
    <property type="component" value="Unassembled WGS sequence"/>
</dbReference>
<reference evidence="3" key="1">
    <citation type="journal article" date="2020" name="bioRxiv">
        <title>Comparative genomics of Chlamydomonas.</title>
        <authorList>
            <person name="Craig R.J."/>
            <person name="Hasan A.R."/>
            <person name="Ness R.W."/>
            <person name="Keightley P.D."/>
        </authorList>
    </citation>
    <scope>NUCLEOTIDE SEQUENCE</scope>
    <source>
        <strain evidence="3">CCAP 11/173</strain>
    </source>
</reference>
<evidence type="ECO:0000313" key="4">
    <source>
        <dbReference type="Proteomes" id="UP000613740"/>
    </source>
</evidence>
<feature type="compositionally biased region" description="Acidic residues" evidence="1">
    <location>
        <begin position="315"/>
        <end position="347"/>
    </location>
</feature>
<feature type="region of interest" description="Disordered" evidence="1">
    <location>
        <begin position="143"/>
        <end position="185"/>
    </location>
</feature>
<feature type="domain" description="CCD97-like C-terminal" evidence="2">
    <location>
        <begin position="280"/>
        <end position="438"/>
    </location>
</feature>
<gene>
    <name evidence="3" type="ORF">HYH02_009504</name>
</gene>
<feature type="domain" description="CCD97-like C-terminal" evidence="2">
    <location>
        <begin position="109"/>
        <end position="150"/>
    </location>
</feature>
<evidence type="ECO:0000313" key="3">
    <source>
        <dbReference type="EMBL" id="KAG2443090.1"/>
    </source>
</evidence>
<evidence type="ECO:0000259" key="2">
    <source>
        <dbReference type="Pfam" id="PF09747"/>
    </source>
</evidence>
<accession>A0A835TRM9</accession>
<organism evidence="3 4">
    <name type="scientific">Chlamydomonas schloesseri</name>
    <dbReference type="NCBI Taxonomy" id="2026947"/>
    <lineage>
        <taxon>Eukaryota</taxon>
        <taxon>Viridiplantae</taxon>
        <taxon>Chlorophyta</taxon>
        <taxon>core chlorophytes</taxon>
        <taxon>Chlorophyceae</taxon>
        <taxon>CS clade</taxon>
        <taxon>Chlamydomonadales</taxon>
        <taxon>Chlamydomonadaceae</taxon>
        <taxon>Chlamydomonas</taxon>
    </lineage>
</organism>
<dbReference type="InterPro" id="IPR040233">
    <property type="entry name" value="CCD97-like_C"/>
</dbReference>
<feature type="compositionally biased region" description="Basic and acidic residues" evidence="1">
    <location>
        <begin position="296"/>
        <end position="314"/>
    </location>
</feature>
<dbReference type="OrthoDB" id="536664at2759"/>
<proteinExistence type="predicted"/>
<protein>
    <recommendedName>
        <fullName evidence="2">CCD97-like C-terminal domain-containing protein</fullName>
    </recommendedName>
</protein>
<evidence type="ECO:0000256" key="1">
    <source>
        <dbReference type="SAM" id="MobiDB-lite"/>
    </source>
</evidence>
<sequence length="438" mass="46338">MTSGAIAVITQRLSELQDLALPSSLYRDGGASPPTSAVSRYLEALLHKDPAAFLARYGGVLQSQELNHFEPLRSSDFEVDHWLRHFAAQNMAAAELAADPRRLPAQVKNRRLAAMRRLQGEGDYFSEDAMRHRAPLLYHQHIGRYAPPQRPPGQGQEGHVPQGQDEGQARGASAASKEDGGACGRPGGGGLGGSCLASALQQAFARSCGAGPSGSTGEEMGSTSGGATGPPHTGRHPSKSDEGAQTGPSSSTHGGDQPGTSTGPAGGAHMPVKGGAAEGMMRFSDFLLQQNDEAQLEQRRRQEQRDEDAQMSEHDSDDDATDGGEGGDGDDDTGIADDDDFMSDGEDGGSAAGVRRRRGPGSKQAGATTGGGPGRRRPSPSQLAALRRDFMEEMQSRFLLGQDGAYVDYKSIDADASLDADWIEQESRDAEDRYFDED</sequence>
<dbReference type="AlphaFoldDB" id="A0A835TRM9"/>
<dbReference type="InterPro" id="IPR018613">
    <property type="entry name" value="Ccdc97-like"/>
</dbReference>
<feature type="compositionally biased region" description="Low complexity" evidence="1">
    <location>
        <begin position="213"/>
        <end position="222"/>
    </location>
</feature>
<name>A0A835TRM9_9CHLO</name>
<feature type="compositionally biased region" description="Polar residues" evidence="1">
    <location>
        <begin position="246"/>
        <end position="263"/>
    </location>
</feature>
<dbReference type="Pfam" id="PF09747">
    <property type="entry name" value="CCD97-like_C"/>
    <property type="match status" value="2"/>
</dbReference>
<feature type="region of interest" description="Disordered" evidence="1">
    <location>
        <begin position="207"/>
        <end position="381"/>
    </location>
</feature>
<comment type="caution">
    <text evidence="3">The sequence shown here is derived from an EMBL/GenBank/DDBJ whole genome shotgun (WGS) entry which is preliminary data.</text>
</comment>
<dbReference type="PANTHER" id="PTHR31840">
    <property type="entry name" value="COILED-COIL DOMAIN-CONTAINING PROTEIN 97"/>
    <property type="match status" value="1"/>
</dbReference>
<dbReference type="EMBL" id="JAEHOD010000032">
    <property type="protein sequence ID" value="KAG2443090.1"/>
    <property type="molecule type" value="Genomic_DNA"/>
</dbReference>